<sequence length="302" mass="33608">MAGIVNNSLAVFRRSESTKPLHTRWGDVAISVPTDGSWNQYENPHRARERQLYGPGFVPDCSPSDRPRESLGSHRTKGRAVRSGSIDEASTSIMAERSSDGSTSRRGSLSLGGLRSNRLSVRLASRPTQLRGEVLPDQGEESNEQKKSDFAYKPIHQDYPSEISDTSAQSKHRYRYIPTNSRYFEEIPSPHSSRSQSAMSVRSANARRDSYTDSLESYERERGRAHARHHGHPSHFVEDDRVSMGPSVGGSSDSPRPGSSTLLSSALRSRRKTSPFVAADRTRSSFRPMTIAMVPDPEDIYD</sequence>
<evidence type="ECO:0000313" key="3">
    <source>
        <dbReference type="Proteomes" id="UP000019376"/>
    </source>
</evidence>
<accession>S7ZIZ9</accession>
<dbReference type="OrthoDB" id="4148828at2759"/>
<protein>
    <submittedName>
        <fullName evidence="2">Uncharacterized protein</fullName>
    </submittedName>
</protein>
<dbReference type="EMBL" id="KB644412">
    <property type="protein sequence ID" value="EPS30620.1"/>
    <property type="molecule type" value="Genomic_DNA"/>
</dbReference>
<dbReference type="HOGENOM" id="CLU_1019335_0_0_1"/>
<feature type="compositionally biased region" description="Low complexity" evidence="1">
    <location>
        <begin position="192"/>
        <end position="204"/>
    </location>
</feature>
<evidence type="ECO:0000313" key="2">
    <source>
        <dbReference type="EMBL" id="EPS30620.1"/>
    </source>
</evidence>
<gene>
    <name evidence="2" type="ORF">PDE_05572</name>
</gene>
<proteinExistence type="predicted"/>
<dbReference type="Proteomes" id="UP000019376">
    <property type="component" value="Unassembled WGS sequence"/>
</dbReference>
<dbReference type="eggNOG" id="ENOG502RNVK">
    <property type="taxonomic scope" value="Eukaryota"/>
</dbReference>
<feature type="region of interest" description="Disordered" evidence="1">
    <location>
        <begin position="50"/>
        <end position="171"/>
    </location>
</feature>
<feature type="region of interest" description="Disordered" evidence="1">
    <location>
        <begin position="184"/>
        <end position="302"/>
    </location>
</feature>
<organism evidence="2 3">
    <name type="scientific">Penicillium oxalicum (strain 114-2 / CGMCC 5302)</name>
    <name type="common">Penicillium decumbens</name>
    <dbReference type="NCBI Taxonomy" id="933388"/>
    <lineage>
        <taxon>Eukaryota</taxon>
        <taxon>Fungi</taxon>
        <taxon>Dikarya</taxon>
        <taxon>Ascomycota</taxon>
        <taxon>Pezizomycotina</taxon>
        <taxon>Eurotiomycetes</taxon>
        <taxon>Eurotiomycetidae</taxon>
        <taxon>Eurotiales</taxon>
        <taxon>Aspergillaceae</taxon>
        <taxon>Penicillium</taxon>
    </lineage>
</organism>
<name>S7ZIZ9_PENO1</name>
<dbReference type="PhylomeDB" id="S7ZIZ9"/>
<feature type="compositionally biased region" description="Basic and acidic residues" evidence="1">
    <location>
        <begin position="206"/>
        <end position="224"/>
    </location>
</feature>
<dbReference type="AlphaFoldDB" id="S7ZIZ9"/>
<feature type="compositionally biased region" description="Low complexity" evidence="1">
    <location>
        <begin position="243"/>
        <end position="267"/>
    </location>
</feature>
<feature type="compositionally biased region" description="Basic and acidic residues" evidence="1">
    <location>
        <begin position="63"/>
        <end position="72"/>
    </location>
</feature>
<reference evidence="2 3" key="1">
    <citation type="journal article" date="2013" name="PLoS ONE">
        <title>Genomic and secretomic analyses reveal unique features of the lignocellulolytic enzyme system of Penicillium decumbens.</title>
        <authorList>
            <person name="Liu G."/>
            <person name="Zhang L."/>
            <person name="Wei X."/>
            <person name="Zou G."/>
            <person name="Qin Y."/>
            <person name="Ma L."/>
            <person name="Li J."/>
            <person name="Zheng H."/>
            <person name="Wang S."/>
            <person name="Wang C."/>
            <person name="Xun L."/>
            <person name="Zhao G.-P."/>
            <person name="Zhou Z."/>
            <person name="Qu Y."/>
        </authorList>
    </citation>
    <scope>NUCLEOTIDE SEQUENCE [LARGE SCALE GENOMIC DNA]</scope>
    <source>
        <strain evidence="3">114-2 / CGMCC 5302</strain>
    </source>
</reference>
<feature type="compositionally biased region" description="Low complexity" evidence="1">
    <location>
        <begin position="100"/>
        <end position="123"/>
    </location>
</feature>
<evidence type="ECO:0000256" key="1">
    <source>
        <dbReference type="SAM" id="MobiDB-lite"/>
    </source>
</evidence>
<keyword evidence="3" id="KW-1185">Reference proteome</keyword>